<feature type="transmembrane region" description="Helical" evidence="7">
    <location>
        <begin position="235"/>
        <end position="257"/>
    </location>
</feature>
<gene>
    <name evidence="9" type="ORF">ACFSJD_09805</name>
</gene>
<evidence type="ECO:0000256" key="5">
    <source>
        <dbReference type="ARBA" id="ARBA00022989"/>
    </source>
</evidence>
<proteinExistence type="predicted"/>
<dbReference type="EMBL" id="JBHUCO010000011">
    <property type="protein sequence ID" value="MFD1517783.1"/>
    <property type="molecule type" value="Genomic_DNA"/>
</dbReference>
<dbReference type="CDD" id="cd17321">
    <property type="entry name" value="MFS_MMR_MDR_like"/>
    <property type="match status" value="1"/>
</dbReference>
<evidence type="ECO:0000313" key="9">
    <source>
        <dbReference type="EMBL" id="MFD1517783.1"/>
    </source>
</evidence>
<dbReference type="InterPro" id="IPR011701">
    <property type="entry name" value="MFS"/>
</dbReference>
<feature type="transmembrane region" description="Helical" evidence="7">
    <location>
        <begin position="278"/>
        <end position="301"/>
    </location>
</feature>
<accession>A0ABW4ERF7</accession>
<dbReference type="Gene3D" id="1.20.1720.10">
    <property type="entry name" value="Multidrug resistance protein D"/>
    <property type="match status" value="1"/>
</dbReference>
<dbReference type="RefSeq" id="WP_344724548.1">
    <property type="nucleotide sequence ID" value="NZ_BAAAUS010000026.1"/>
</dbReference>
<dbReference type="SUPFAM" id="SSF103473">
    <property type="entry name" value="MFS general substrate transporter"/>
    <property type="match status" value="1"/>
</dbReference>
<feature type="transmembrane region" description="Helical" evidence="7">
    <location>
        <begin position="179"/>
        <end position="198"/>
    </location>
</feature>
<comment type="caution">
    <text evidence="9">The sequence shown here is derived from an EMBL/GenBank/DDBJ whole genome shotgun (WGS) entry which is preliminary data.</text>
</comment>
<feature type="transmembrane region" description="Helical" evidence="7">
    <location>
        <begin position="20"/>
        <end position="44"/>
    </location>
</feature>
<feature type="transmembrane region" description="Helical" evidence="7">
    <location>
        <begin position="414"/>
        <end position="435"/>
    </location>
</feature>
<dbReference type="Pfam" id="PF07690">
    <property type="entry name" value="MFS_1"/>
    <property type="match status" value="1"/>
</dbReference>
<evidence type="ECO:0000259" key="8">
    <source>
        <dbReference type="PROSITE" id="PS50850"/>
    </source>
</evidence>
<feature type="transmembrane region" description="Helical" evidence="7">
    <location>
        <begin position="150"/>
        <end position="173"/>
    </location>
</feature>
<sequence length="492" mass="51036">MSSLSVPRPGEPTATDRRRWWGLAVLAVAQLMLLVDTTVVNLALAPIQEDLHFTHLGLSWVVNGYTLPFGGLLLLGGRIADALGRRRVFLAGLALFAIASAIGGLAGSPLVLVLSRVLQGVGGALVAPAALSLVAVLFTGPSERASALSIWGVLRGLGAMLGAVLGGILVSYLSWRWVFFINLPIAAIAFMLAPRLVPESRAPRRGRPDIAGAVLVTAAITLFVYGLLAKADHEWVSASVVVPIVAGVLLLAIFCVVESKVLNPLVPLSFLRSRRRTIGNLVLLSFSAAMGMLFFSMALYLQQVLHYPALWSGLSFLPIGPLFMLTGGFNARLIPKLGARTVMVTGLLLLTAAFALFAQVGVGGSYVRTVLIGIILFGMGAGFAVISSMIASVDGATGQDAGLASGINNTAQQVGTALGLAALVSIGDSHTASLLQAGVDAGQAAAAGYATSFAATAILMAATAVLALVGMRADRRPQVTNGDRRLETARTD</sequence>
<evidence type="ECO:0000256" key="2">
    <source>
        <dbReference type="ARBA" id="ARBA00022448"/>
    </source>
</evidence>
<dbReference type="PANTHER" id="PTHR42718">
    <property type="entry name" value="MAJOR FACILITATOR SUPERFAMILY MULTIDRUG TRANSPORTER MFSC"/>
    <property type="match status" value="1"/>
</dbReference>
<feature type="transmembrane region" description="Helical" evidence="7">
    <location>
        <begin position="56"/>
        <end position="76"/>
    </location>
</feature>
<organism evidence="9 10">
    <name type="scientific">Pseudonocardia yunnanensis</name>
    <dbReference type="NCBI Taxonomy" id="58107"/>
    <lineage>
        <taxon>Bacteria</taxon>
        <taxon>Bacillati</taxon>
        <taxon>Actinomycetota</taxon>
        <taxon>Actinomycetes</taxon>
        <taxon>Pseudonocardiales</taxon>
        <taxon>Pseudonocardiaceae</taxon>
        <taxon>Pseudonocardia</taxon>
    </lineage>
</organism>
<name>A0ABW4ERF7_9PSEU</name>
<feature type="transmembrane region" description="Helical" evidence="7">
    <location>
        <begin position="370"/>
        <end position="393"/>
    </location>
</feature>
<evidence type="ECO:0000256" key="1">
    <source>
        <dbReference type="ARBA" id="ARBA00004651"/>
    </source>
</evidence>
<evidence type="ECO:0000256" key="4">
    <source>
        <dbReference type="ARBA" id="ARBA00022692"/>
    </source>
</evidence>
<evidence type="ECO:0000256" key="7">
    <source>
        <dbReference type="SAM" id="Phobius"/>
    </source>
</evidence>
<feature type="transmembrane region" description="Helical" evidence="7">
    <location>
        <begin position="307"/>
        <end position="325"/>
    </location>
</feature>
<feature type="transmembrane region" description="Helical" evidence="7">
    <location>
        <begin position="337"/>
        <end position="358"/>
    </location>
</feature>
<evidence type="ECO:0000256" key="6">
    <source>
        <dbReference type="ARBA" id="ARBA00023136"/>
    </source>
</evidence>
<protein>
    <submittedName>
        <fullName evidence="9">MFS transporter</fullName>
    </submittedName>
</protein>
<dbReference type="Proteomes" id="UP001597114">
    <property type="component" value="Unassembled WGS sequence"/>
</dbReference>
<dbReference type="InterPro" id="IPR005829">
    <property type="entry name" value="Sugar_transporter_CS"/>
</dbReference>
<keyword evidence="2" id="KW-0813">Transport</keyword>
<keyword evidence="4 7" id="KW-0812">Transmembrane</keyword>
<keyword evidence="5 7" id="KW-1133">Transmembrane helix</keyword>
<evidence type="ECO:0000256" key="3">
    <source>
        <dbReference type="ARBA" id="ARBA00022475"/>
    </source>
</evidence>
<comment type="subcellular location">
    <subcellularLocation>
        <location evidence="1">Cell membrane</location>
        <topology evidence="1">Multi-pass membrane protein</topology>
    </subcellularLocation>
</comment>
<dbReference type="Gene3D" id="1.20.1250.20">
    <property type="entry name" value="MFS general substrate transporter like domains"/>
    <property type="match status" value="1"/>
</dbReference>
<keyword evidence="3" id="KW-1003">Cell membrane</keyword>
<dbReference type="PROSITE" id="PS50850">
    <property type="entry name" value="MFS"/>
    <property type="match status" value="1"/>
</dbReference>
<dbReference type="PROSITE" id="PS00216">
    <property type="entry name" value="SUGAR_TRANSPORT_1"/>
    <property type="match status" value="1"/>
</dbReference>
<feature type="transmembrane region" description="Helical" evidence="7">
    <location>
        <begin position="447"/>
        <end position="469"/>
    </location>
</feature>
<keyword evidence="6 7" id="KW-0472">Membrane</keyword>
<reference evidence="10" key="1">
    <citation type="journal article" date="2019" name="Int. J. Syst. Evol. Microbiol.">
        <title>The Global Catalogue of Microorganisms (GCM) 10K type strain sequencing project: providing services to taxonomists for standard genome sequencing and annotation.</title>
        <authorList>
            <consortium name="The Broad Institute Genomics Platform"/>
            <consortium name="The Broad Institute Genome Sequencing Center for Infectious Disease"/>
            <person name="Wu L."/>
            <person name="Ma J."/>
        </authorList>
    </citation>
    <scope>NUCLEOTIDE SEQUENCE [LARGE SCALE GENOMIC DNA]</scope>
    <source>
        <strain evidence="10">CCM 7043</strain>
    </source>
</reference>
<feature type="transmembrane region" description="Helical" evidence="7">
    <location>
        <begin position="210"/>
        <end position="229"/>
    </location>
</feature>
<keyword evidence="10" id="KW-1185">Reference proteome</keyword>
<dbReference type="InterPro" id="IPR020846">
    <property type="entry name" value="MFS_dom"/>
</dbReference>
<dbReference type="PANTHER" id="PTHR42718:SF46">
    <property type="entry name" value="BLR6921 PROTEIN"/>
    <property type="match status" value="1"/>
</dbReference>
<feature type="transmembrane region" description="Helical" evidence="7">
    <location>
        <begin position="117"/>
        <end position="138"/>
    </location>
</feature>
<dbReference type="InterPro" id="IPR036259">
    <property type="entry name" value="MFS_trans_sf"/>
</dbReference>
<evidence type="ECO:0000313" key="10">
    <source>
        <dbReference type="Proteomes" id="UP001597114"/>
    </source>
</evidence>
<feature type="domain" description="Major facilitator superfamily (MFS) profile" evidence="8">
    <location>
        <begin position="22"/>
        <end position="475"/>
    </location>
</feature>
<feature type="transmembrane region" description="Helical" evidence="7">
    <location>
        <begin position="88"/>
        <end position="111"/>
    </location>
</feature>